<evidence type="ECO:0000256" key="8">
    <source>
        <dbReference type="ARBA" id="ARBA00022777"/>
    </source>
</evidence>
<dbReference type="SUPFAM" id="SSF47384">
    <property type="entry name" value="Homodimeric domain of signal transducing histidine kinase"/>
    <property type="match status" value="1"/>
</dbReference>
<dbReference type="PROSITE" id="PS50109">
    <property type="entry name" value="HIS_KIN"/>
    <property type="match status" value="1"/>
</dbReference>
<dbReference type="PANTHER" id="PTHR44936:SF10">
    <property type="entry name" value="SENSOR PROTEIN RSTB"/>
    <property type="match status" value="1"/>
</dbReference>
<dbReference type="PANTHER" id="PTHR44936">
    <property type="entry name" value="SENSOR PROTEIN CREC"/>
    <property type="match status" value="1"/>
</dbReference>
<evidence type="ECO:0000259" key="11">
    <source>
        <dbReference type="PROSITE" id="PS50109"/>
    </source>
</evidence>
<accession>A0A330M7T0</accession>
<keyword evidence="7" id="KW-0547">Nucleotide-binding</keyword>
<dbReference type="InterPro" id="IPR036097">
    <property type="entry name" value="HisK_dim/P_sf"/>
</dbReference>
<dbReference type="InterPro" id="IPR003661">
    <property type="entry name" value="HisK_dim/P_dom"/>
</dbReference>
<dbReference type="InterPro" id="IPR036890">
    <property type="entry name" value="HATPase_C_sf"/>
</dbReference>
<dbReference type="InterPro" id="IPR003660">
    <property type="entry name" value="HAMP_dom"/>
</dbReference>
<dbReference type="Proteomes" id="UP000250123">
    <property type="component" value="Chromosome SHEWBE"/>
</dbReference>
<dbReference type="InterPro" id="IPR003594">
    <property type="entry name" value="HATPase_dom"/>
</dbReference>
<keyword evidence="10" id="KW-0472">Membrane</keyword>
<comment type="catalytic activity">
    <reaction evidence="1">
        <text>ATP + protein L-histidine = ADP + protein N-phospho-L-histidine.</text>
        <dbReference type="EC" id="2.7.13.3"/>
    </reaction>
</comment>
<sequence length="376" mass="42700">MKRLFISLYLLVSLSFLGIGWTLDSIWQNSVEDSGAMDAPLVAFAQLLVKTPQQDREKHLNQLDRNAEYPLKLVDASQIALSPESELTADHLLITSQGDDHQLHFIKVGQQVLIAGPIEIDPRARLRGLFTLFFYLSLAFVPLIWVWPLSRDLKTLKSATREFGQAKWDTQIELSPRSQVLPLAMTFNKMSRQISTLIENQKHLSNAVSHEIRTPLARLKFALALMPQYCQPNSDPARRNECLDEMKQDVKEMENLLQELLTYASLESQQKDIQFEHCALEVLTEQTIEKLASSVSAPVKFIKPSKPVYIIGDSLLIERAIQNLLTNAQRFGRQSIKVEIKQSEQQVSLSITDDGQGIPIEDQGKIFEPFYRSQSV</sequence>
<dbReference type="GO" id="GO:0005886">
    <property type="term" value="C:plasma membrane"/>
    <property type="evidence" value="ECO:0007669"/>
    <property type="project" value="UniProtKB-SubCell"/>
</dbReference>
<feature type="domain" description="Histidine kinase" evidence="11">
    <location>
        <begin position="207"/>
        <end position="376"/>
    </location>
</feature>
<dbReference type="SMART" id="SM00388">
    <property type="entry name" value="HisKA"/>
    <property type="match status" value="1"/>
</dbReference>
<dbReference type="Pfam" id="PF00512">
    <property type="entry name" value="HisKA"/>
    <property type="match status" value="1"/>
</dbReference>
<dbReference type="InterPro" id="IPR050980">
    <property type="entry name" value="2C_sensor_his_kinase"/>
</dbReference>
<evidence type="ECO:0000313" key="14">
    <source>
        <dbReference type="Proteomes" id="UP000250123"/>
    </source>
</evidence>
<dbReference type="CDD" id="cd00082">
    <property type="entry name" value="HisKA"/>
    <property type="match status" value="1"/>
</dbReference>
<evidence type="ECO:0000256" key="3">
    <source>
        <dbReference type="ARBA" id="ARBA00012438"/>
    </source>
</evidence>
<evidence type="ECO:0000256" key="2">
    <source>
        <dbReference type="ARBA" id="ARBA00004651"/>
    </source>
</evidence>
<evidence type="ECO:0000256" key="6">
    <source>
        <dbReference type="ARBA" id="ARBA00022679"/>
    </source>
</evidence>
<reference evidence="14" key="1">
    <citation type="submission" date="2018-06" db="EMBL/GenBank/DDBJ databases">
        <authorList>
            <person name="Cea G.-C."/>
            <person name="William W."/>
        </authorList>
    </citation>
    <scope>NUCLEOTIDE SEQUENCE [LARGE SCALE GENOMIC DNA]</scope>
    <source>
        <strain evidence="14">DB21MT-2</strain>
    </source>
</reference>
<organism evidence="13 14">
    <name type="scientific">Shewanella benthica</name>
    <dbReference type="NCBI Taxonomy" id="43661"/>
    <lineage>
        <taxon>Bacteria</taxon>
        <taxon>Pseudomonadati</taxon>
        <taxon>Pseudomonadota</taxon>
        <taxon>Gammaproteobacteria</taxon>
        <taxon>Alteromonadales</taxon>
        <taxon>Shewanellaceae</taxon>
        <taxon>Shewanella</taxon>
    </lineage>
</organism>
<keyword evidence="6" id="KW-0808">Transferase</keyword>
<evidence type="ECO:0000256" key="10">
    <source>
        <dbReference type="SAM" id="Phobius"/>
    </source>
</evidence>
<dbReference type="GO" id="GO:0005524">
    <property type="term" value="F:ATP binding"/>
    <property type="evidence" value="ECO:0007669"/>
    <property type="project" value="UniProtKB-KW"/>
</dbReference>
<evidence type="ECO:0000313" key="13">
    <source>
        <dbReference type="EMBL" id="SQH78162.1"/>
    </source>
</evidence>
<dbReference type="InterPro" id="IPR005467">
    <property type="entry name" value="His_kinase_dom"/>
</dbReference>
<comment type="subcellular location">
    <subcellularLocation>
        <location evidence="2">Cell membrane</location>
        <topology evidence="2">Multi-pass membrane protein</topology>
    </subcellularLocation>
</comment>
<proteinExistence type="predicted"/>
<evidence type="ECO:0000256" key="5">
    <source>
        <dbReference type="ARBA" id="ARBA00022553"/>
    </source>
</evidence>
<feature type="domain" description="HAMP" evidence="12">
    <location>
        <begin position="147"/>
        <end position="199"/>
    </location>
</feature>
<feature type="transmembrane region" description="Helical" evidence="10">
    <location>
        <begin position="128"/>
        <end position="147"/>
    </location>
</feature>
<dbReference type="EC" id="2.7.13.3" evidence="3"/>
<dbReference type="Gene3D" id="3.30.565.10">
    <property type="entry name" value="Histidine kinase-like ATPase, C-terminal domain"/>
    <property type="match status" value="1"/>
</dbReference>
<gene>
    <name evidence="13" type="ORF">SHEWBE_4202</name>
</gene>
<keyword evidence="4" id="KW-1003">Cell membrane</keyword>
<dbReference type="PROSITE" id="PS50885">
    <property type="entry name" value="HAMP"/>
    <property type="match status" value="1"/>
</dbReference>
<dbReference type="CDD" id="cd00075">
    <property type="entry name" value="HATPase"/>
    <property type="match status" value="1"/>
</dbReference>
<dbReference type="EMBL" id="LS483452">
    <property type="protein sequence ID" value="SQH78162.1"/>
    <property type="molecule type" value="Genomic_DNA"/>
</dbReference>
<keyword evidence="10" id="KW-0812">Transmembrane</keyword>
<evidence type="ECO:0000256" key="7">
    <source>
        <dbReference type="ARBA" id="ARBA00022741"/>
    </source>
</evidence>
<dbReference type="GO" id="GO:0000155">
    <property type="term" value="F:phosphorelay sensor kinase activity"/>
    <property type="evidence" value="ECO:0007669"/>
    <property type="project" value="InterPro"/>
</dbReference>
<keyword evidence="5" id="KW-0597">Phosphoprotein</keyword>
<name>A0A330M7T0_9GAMM</name>
<dbReference type="Pfam" id="PF02518">
    <property type="entry name" value="HATPase_c"/>
    <property type="match status" value="1"/>
</dbReference>
<keyword evidence="8" id="KW-0418">Kinase</keyword>
<evidence type="ECO:0000256" key="4">
    <source>
        <dbReference type="ARBA" id="ARBA00022475"/>
    </source>
</evidence>
<protein>
    <recommendedName>
        <fullName evidence="3">histidine kinase</fullName>
        <ecNumber evidence="3">2.7.13.3</ecNumber>
    </recommendedName>
</protein>
<dbReference type="AlphaFoldDB" id="A0A330M7T0"/>
<dbReference type="Gene3D" id="1.10.287.130">
    <property type="match status" value="1"/>
</dbReference>
<dbReference type="KEGG" id="sbk:SHEWBE_4202"/>
<evidence type="ECO:0000256" key="9">
    <source>
        <dbReference type="ARBA" id="ARBA00022840"/>
    </source>
</evidence>
<evidence type="ECO:0000256" key="1">
    <source>
        <dbReference type="ARBA" id="ARBA00000085"/>
    </source>
</evidence>
<keyword evidence="9" id="KW-0067">ATP-binding</keyword>
<evidence type="ECO:0000259" key="12">
    <source>
        <dbReference type="PROSITE" id="PS50885"/>
    </source>
</evidence>
<keyword evidence="10" id="KW-1133">Transmembrane helix</keyword>
<dbReference type="SUPFAM" id="SSF55874">
    <property type="entry name" value="ATPase domain of HSP90 chaperone/DNA topoisomerase II/histidine kinase"/>
    <property type="match status" value="1"/>
</dbReference>